<evidence type="ECO:0000256" key="6">
    <source>
        <dbReference type="ARBA" id="ARBA00022723"/>
    </source>
</evidence>
<evidence type="ECO:0000256" key="1">
    <source>
        <dbReference type="ARBA" id="ARBA00001946"/>
    </source>
</evidence>
<dbReference type="EC" id="2.7.1.180" evidence="2"/>
<sequence length="259" mass="29477">MPEYKYPSVVINKFDVPFEVKLAVKKDVSINQDIVDEKINEISQRIAEYDELFSLENKDSLLSRFQSGDESPLVSSKIFREVYEQTITAEQMTQHYFSSYFNGKYDPISLLNGWMIDQIFNRNLLEMLQVDGVDGISLRCGEAVRLASRPDIDFRWRIEIKDPKDLDALIATYFLQNGAISTTKDIRSLRNEKSGVQQVTVVNSNALDASIWSAAGFSAGTNKFPTFVTKYHLTGMLIDKDFGLINFRDGISNKIAIKK</sequence>
<dbReference type="Gene3D" id="3.10.520.10">
    <property type="entry name" value="ApbE-like domains"/>
    <property type="match status" value="2"/>
</dbReference>
<reference evidence="11 12" key="1">
    <citation type="submission" date="2016-12" db="EMBL/GenBank/DDBJ databases">
        <title>The whole genome sequencing and assembly of Lactobacillus alimentarius DSM 20249T strain.</title>
        <authorList>
            <person name="Lee Y.-J."/>
            <person name="Yi H."/>
            <person name="Bahn Y.-S."/>
            <person name="Kim J.F."/>
            <person name="Lee D.-W."/>
        </authorList>
    </citation>
    <scope>NUCLEOTIDE SEQUENCE [LARGE SCALE GENOMIC DNA]</scope>
    <source>
        <strain evidence="11 12">DSM 20249</strain>
    </source>
</reference>
<comment type="cofactor">
    <cofactor evidence="1">
        <name>Mg(2+)</name>
        <dbReference type="ChEBI" id="CHEBI:18420"/>
    </cofactor>
</comment>
<keyword evidence="7" id="KW-0274">FAD</keyword>
<accession>A0A2K9HJQ0</accession>
<evidence type="ECO:0000256" key="8">
    <source>
        <dbReference type="ARBA" id="ARBA00022842"/>
    </source>
</evidence>
<dbReference type="InterPro" id="IPR024932">
    <property type="entry name" value="ApbE"/>
</dbReference>
<dbReference type="OrthoDB" id="9778595at2"/>
<keyword evidence="5" id="KW-0808">Transferase</keyword>
<keyword evidence="6" id="KW-0479">Metal-binding</keyword>
<keyword evidence="4" id="KW-0285">Flavoprotein</keyword>
<dbReference type="GO" id="GO:0016740">
    <property type="term" value="F:transferase activity"/>
    <property type="evidence" value="ECO:0007669"/>
    <property type="project" value="UniProtKB-KW"/>
</dbReference>
<evidence type="ECO:0000256" key="9">
    <source>
        <dbReference type="ARBA" id="ARBA00031306"/>
    </source>
</evidence>
<evidence type="ECO:0000256" key="4">
    <source>
        <dbReference type="ARBA" id="ARBA00022630"/>
    </source>
</evidence>
<comment type="catalytic activity">
    <reaction evidence="10">
        <text>L-threonyl-[protein] + FAD = FMN-L-threonyl-[protein] + AMP + H(+)</text>
        <dbReference type="Rhea" id="RHEA:36847"/>
        <dbReference type="Rhea" id="RHEA-COMP:11060"/>
        <dbReference type="Rhea" id="RHEA-COMP:11061"/>
        <dbReference type="ChEBI" id="CHEBI:15378"/>
        <dbReference type="ChEBI" id="CHEBI:30013"/>
        <dbReference type="ChEBI" id="CHEBI:57692"/>
        <dbReference type="ChEBI" id="CHEBI:74257"/>
        <dbReference type="ChEBI" id="CHEBI:456215"/>
        <dbReference type="EC" id="2.7.1.180"/>
    </reaction>
</comment>
<dbReference type="EMBL" id="CP018867">
    <property type="protein sequence ID" value="AUI71996.1"/>
    <property type="molecule type" value="Genomic_DNA"/>
</dbReference>
<dbReference type="RefSeq" id="WP_057737144.1">
    <property type="nucleotide sequence ID" value="NZ_AZDQ01000005.1"/>
</dbReference>
<name>A0A2K9HJQ0_9LACO</name>
<protein>
    <recommendedName>
        <fullName evidence="3">FAD:protein FMN transferase</fullName>
        <ecNumber evidence="2">2.7.1.180</ecNumber>
    </recommendedName>
    <alternativeName>
        <fullName evidence="9">Flavin transferase</fullName>
    </alternativeName>
</protein>
<evidence type="ECO:0000256" key="7">
    <source>
        <dbReference type="ARBA" id="ARBA00022827"/>
    </source>
</evidence>
<dbReference type="Proteomes" id="UP000234653">
    <property type="component" value="Chromosome"/>
</dbReference>
<evidence type="ECO:0000256" key="5">
    <source>
        <dbReference type="ARBA" id="ARBA00022679"/>
    </source>
</evidence>
<gene>
    <name evidence="11" type="ORF">LA20249_07315</name>
</gene>
<dbReference type="KEGG" id="lali:LA20249_07315"/>
<evidence type="ECO:0000256" key="10">
    <source>
        <dbReference type="ARBA" id="ARBA00048540"/>
    </source>
</evidence>
<dbReference type="AlphaFoldDB" id="A0A2K9HJQ0"/>
<dbReference type="PANTHER" id="PTHR30040">
    <property type="entry name" value="THIAMINE BIOSYNTHESIS LIPOPROTEIN APBE"/>
    <property type="match status" value="1"/>
</dbReference>
<keyword evidence="8" id="KW-0460">Magnesium</keyword>
<dbReference type="GO" id="GO:0046872">
    <property type="term" value="F:metal ion binding"/>
    <property type="evidence" value="ECO:0007669"/>
    <property type="project" value="UniProtKB-KW"/>
</dbReference>
<dbReference type="STRING" id="1423720.FC67_GL001278"/>
<proteinExistence type="predicted"/>
<organism evidence="11 12">
    <name type="scientific">Companilactobacillus alimentarius DSM 20249</name>
    <dbReference type="NCBI Taxonomy" id="1423720"/>
    <lineage>
        <taxon>Bacteria</taxon>
        <taxon>Bacillati</taxon>
        <taxon>Bacillota</taxon>
        <taxon>Bacilli</taxon>
        <taxon>Lactobacillales</taxon>
        <taxon>Lactobacillaceae</taxon>
        <taxon>Companilactobacillus</taxon>
    </lineage>
</organism>
<evidence type="ECO:0000256" key="3">
    <source>
        <dbReference type="ARBA" id="ARBA00016337"/>
    </source>
</evidence>
<dbReference type="InterPro" id="IPR003374">
    <property type="entry name" value="ApbE-like_sf"/>
</dbReference>
<evidence type="ECO:0000256" key="2">
    <source>
        <dbReference type="ARBA" id="ARBA00011955"/>
    </source>
</evidence>
<evidence type="ECO:0000313" key="12">
    <source>
        <dbReference type="Proteomes" id="UP000234653"/>
    </source>
</evidence>
<evidence type="ECO:0000313" key="11">
    <source>
        <dbReference type="EMBL" id="AUI71996.1"/>
    </source>
</evidence>
<dbReference type="PANTHER" id="PTHR30040:SF2">
    <property type="entry name" value="FAD:PROTEIN FMN TRANSFERASE"/>
    <property type="match status" value="1"/>
</dbReference>
<keyword evidence="12" id="KW-1185">Reference proteome</keyword>
<dbReference type="SUPFAM" id="SSF143631">
    <property type="entry name" value="ApbE-like"/>
    <property type="match status" value="1"/>
</dbReference>